<accession>A0AA37M7B3</accession>
<dbReference type="PRINTS" id="PR00035">
    <property type="entry name" value="HTHGNTR"/>
</dbReference>
<dbReference type="Gene3D" id="1.10.10.10">
    <property type="entry name" value="Winged helix-like DNA-binding domain superfamily/Winged helix DNA-binding domain"/>
    <property type="match status" value="2"/>
</dbReference>
<dbReference type="EMBL" id="BPQJ01000050">
    <property type="protein sequence ID" value="GJD65918.1"/>
    <property type="molecule type" value="Genomic_DNA"/>
</dbReference>
<dbReference type="InterPro" id="IPR011711">
    <property type="entry name" value="GntR_C"/>
</dbReference>
<proteinExistence type="predicted"/>
<reference evidence="5" key="1">
    <citation type="journal article" date="2016" name="Front. Microbiol.">
        <title>Genome Sequence of the Piezophilic, Mesophilic Sulfate-Reducing Bacterium Desulfovibrio indicus J2T.</title>
        <authorList>
            <person name="Cao J."/>
            <person name="Maignien L."/>
            <person name="Shao Z."/>
            <person name="Alain K."/>
            <person name="Jebbar M."/>
        </authorList>
    </citation>
    <scope>NUCLEOTIDE SEQUENCE</scope>
    <source>
        <strain evidence="5">JCM 32048</strain>
    </source>
</reference>
<dbReference type="InterPro" id="IPR036390">
    <property type="entry name" value="WH_DNA-bd_sf"/>
</dbReference>
<organism evidence="5 6">
    <name type="scientific">Methylobacterium frigidaeris</name>
    <dbReference type="NCBI Taxonomy" id="2038277"/>
    <lineage>
        <taxon>Bacteria</taxon>
        <taxon>Pseudomonadati</taxon>
        <taxon>Pseudomonadota</taxon>
        <taxon>Alphaproteobacteria</taxon>
        <taxon>Hyphomicrobiales</taxon>
        <taxon>Methylobacteriaceae</taxon>
        <taxon>Methylobacterium</taxon>
    </lineage>
</organism>
<keyword evidence="6" id="KW-1185">Reference proteome</keyword>
<dbReference type="GO" id="GO:0003677">
    <property type="term" value="F:DNA binding"/>
    <property type="evidence" value="ECO:0007669"/>
    <property type="project" value="UniProtKB-KW"/>
</dbReference>
<evidence type="ECO:0000256" key="2">
    <source>
        <dbReference type="ARBA" id="ARBA00023125"/>
    </source>
</evidence>
<comment type="caution">
    <text evidence="5">The sequence shown here is derived from an EMBL/GenBank/DDBJ whole genome shotgun (WGS) entry which is preliminary data.</text>
</comment>
<dbReference type="GO" id="GO:0003700">
    <property type="term" value="F:DNA-binding transcription factor activity"/>
    <property type="evidence" value="ECO:0007669"/>
    <property type="project" value="InterPro"/>
</dbReference>
<dbReference type="PANTHER" id="PTHR43537:SF5">
    <property type="entry name" value="UXU OPERON TRANSCRIPTIONAL REGULATOR"/>
    <property type="match status" value="1"/>
</dbReference>
<dbReference type="PROSITE" id="PS50949">
    <property type="entry name" value="HTH_GNTR"/>
    <property type="match status" value="2"/>
</dbReference>
<evidence type="ECO:0000313" key="5">
    <source>
        <dbReference type="EMBL" id="GJD65918.1"/>
    </source>
</evidence>
<dbReference type="CDD" id="cd07377">
    <property type="entry name" value="WHTH_GntR"/>
    <property type="match status" value="2"/>
</dbReference>
<dbReference type="SUPFAM" id="SSF48008">
    <property type="entry name" value="GntR ligand-binding domain-like"/>
    <property type="match status" value="1"/>
</dbReference>
<keyword evidence="3" id="KW-0804">Transcription</keyword>
<evidence type="ECO:0000256" key="1">
    <source>
        <dbReference type="ARBA" id="ARBA00023015"/>
    </source>
</evidence>
<reference evidence="5" key="2">
    <citation type="submission" date="2021-08" db="EMBL/GenBank/DDBJ databases">
        <authorList>
            <person name="Tani A."/>
            <person name="Ola A."/>
            <person name="Ogura Y."/>
            <person name="Katsura K."/>
            <person name="Hayashi T."/>
        </authorList>
    </citation>
    <scope>NUCLEOTIDE SEQUENCE</scope>
    <source>
        <strain evidence="5">JCM 32048</strain>
    </source>
</reference>
<dbReference type="InterPro" id="IPR000524">
    <property type="entry name" value="Tscrpt_reg_HTH_GntR"/>
</dbReference>
<dbReference type="RefSeq" id="WP_238193241.1">
    <property type="nucleotide sequence ID" value="NZ_BPQJ01000050.1"/>
</dbReference>
<dbReference type="AlphaFoldDB" id="A0AA37M7B3"/>
<protein>
    <submittedName>
        <fullName evidence="5">HTH-type transcriptional repressor NanR</fullName>
    </submittedName>
</protein>
<dbReference type="Pfam" id="PF00392">
    <property type="entry name" value="GntR"/>
    <property type="match status" value="2"/>
</dbReference>
<feature type="domain" description="HTH gntR-type" evidence="4">
    <location>
        <begin position="290"/>
        <end position="358"/>
    </location>
</feature>
<dbReference type="Gene3D" id="1.20.120.530">
    <property type="entry name" value="GntR ligand-binding domain-like"/>
    <property type="match status" value="1"/>
</dbReference>
<evidence type="ECO:0000256" key="3">
    <source>
        <dbReference type="ARBA" id="ARBA00023163"/>
    </source>
</evidence>
<dbReference type="SUPFAM" id="SSF46785">
    <property type="entry name" value="Winged helix' DNA-binding domain"/>
    <property type="match status" value="2"/>
</dbReference>
<dbReference type="Proteomes" id="UP001055286">
    <property type="component" value="Unassembled WGS sequence"/>
</dbReference>
<keyword evidence="1" id="KW-0805">Transcription regulation</keyword>
<dbReference type="SMART" id="SM00895">
    <property type="entry name" value="FCD"/>
    <property type="match status" value="1"/>
</dbReference>
<name>A0AA37M7B3_9HYPH</name>
<keyword evidence="2" id="KW-0238">DNA-binding</keyword>
<dbReference type="InterPro" id="IPR036388">
    <property type="entry name" value="WH-like_DNA-bd_sf"/>
</dbReference>
<dbReference type="PANTHER" id="PTHR43537">
    <property type="entry name" value="TRANSCRIPTIONAL REGULATOR, GNTR FAMILY"/>
    <property type="match status" value="1"/>
</dbReference>
<evidence type="ECO:0000313" key="6">
    <source>
        <dbReference type="Proteomes" id="UP001055286"/>
    </source>
</evidence>
<dbReference type="SMART" id="SM00345">
    <property type="entry name" value="HTH_GNTR"/>
    <property type="match status" value="2"/>
</dbReference>
<evidence type="ECO:0000259" key="4">
    <source>
        <dbReference type="PROSITE" id="PS50949"/>
    </source>
</evidence>
<sequence length="537" mass="57921">MTGALRLKLSLLRGETACPLDLADFGRLAAIDLRTQTKSVRSDRLAVAMLDLIASGRLPPGARLPPERRIAEAASASRVCVRSALDRLKLDGYIEAVQGSGTRVVAIERGGQLIELLRANQENLEDLQDFVVFLDRCVVEQLLRDASGATLVRAADRVAALPPYWDIHALAEDEVGWRLALADASLSPIYAMIVRQLARGIRSLFGSLLRAAAATDRTAQADQLALSRRTLADAIGRRDRTAALSALASRTAAFRELDRSGMEAGERNPRNEPALQDDLILRDLAVASPEQLKDRLTREIAGMIATGHARDGARLLSERRLALVFGVSRASVREALAALKADGTVVADERSGTRSVDAPVALTSLAAADLSHLQTMSRLRGYLEVWAASRAAERGSERDFTDLRRILAEMGRSHLSPRRRIDLDLRLHLTIARAAGSAVHLYITEVLRDLMTAYFDYSLTAPAIGGGRDAMLLTHHTQIVAAILARDPVGAGRAMAEHCGAFSDRYALLTAEGEMLPCGLEADLAAGNLAPRIPAVG</sequence>
<dbReference type="InterPro" id="IPR008920">
    <property type="entry name" value="TF_FadR/GntR_C"/>
</dbReference>
<gene>
    <name evidence="5" type="primary">nanR_4</name>
    <name evidence="5" type="ORF">MPEAHAMD_6114</name>
</gene>
<feature type="domain" description="HTH gntR-type" evidence="4">
    <location>
        <begin position="39"/>
        <end position="107"/>
    </location>
</feature>
<dbReference type="Pfam" id="PF07729">
    <property type="entry name" value="FCD"/>
    <property type="match status" value="1"/>
</dbReference>